<accession>A0ABS6AP91</accession>
<protein>
    <submittedName>
        <fullName evidence="1">Uncharacterized protein</fullName>
    </submittedName>
</protein>
<dbReference type="RefSeq" id="WP_216034981.1">
    <property type="nucleotide sequence ID" value="NZ_JAHKNG010000092.1"/>
</dbReference>
<comment type="caution">
    <text evidence="1">The sequence shown here is derived from an EMBL/GenBank/DDBJ whole genome shotgun (WGS) entry which is preliminary data.</text>
</comment>
<reference evidence="1" key="1">
    <citation type="submission" date="2021-06" db="EMBL/GenBank/DDBJ databases">
        <title>Paracoccus bacterium XHP0099 sp. nov., isolated from the surface waters of the Yellow Sea.</title>
        <authorList>
            <person name="Xue H."/>
            <person name="Zhang D."/>
        </authorList>
    </citation>
    <scope>NUCLEOTIDE SEQUENCE</scope>
    <source>
        <strain evidence="1">XHP0099</strain>
    </source>
</reference>
<dbReference type="EMBL" id="JAHKNG010000092">
    <property type="protein sequence ID" value="MBU3032398.1"/>
    <property type="molecule type" value="Genomic_DNA"/>
</dbReference>
<evidence type="ECO:0000313" key="1">
    <source>
        <dbReference type="EMBL" id="MBU3032398.1"/>
    </source>
</evidence>
<dbReference type="Proteomes" id="UP001166191">
    <property type="component" value="Unassembled WGS sequence"/>
</dbReference>
<keyword evidence="2" id="KW-1185">Reference proteome</keyword>
<organism evidence="1 2">
    <name type="scientific">Paracoccus marinaquae</name>
    <dbReference type="NCBI Taxonomy" id="2841926"/>
    <lineage>
        <taxon>Bacteria</taxon>
        <taxon>Pseudomonadati</taxon>
        <taxon>Pseudomonadota</taxon>
        <taxon>Alphaproteobacteria</taxon>
        <taxon>Rhodobacterales</taxon>
        <taxon>Paracoccaceae</taxon>
        <taxon>Paracoccus</taxon>
    </lineage>
</organism>
<name>A0ABS6AP91_9RHOB</name>
<proteinExistence type="predicted"/>
<gene>
    <name evidence="1" type="ORF">KNW02_20210</name>
</gene>
<sequence length="71" mass="7414">MPQAHLNATDEIDDARHVLNLIELATRYNPGGGKPDPDRAAINAACFTALDKLDAAALLLETVSTQEGGAA</sequence>
<evidence type="ECO:0000313" key="2">
    <source>
        <dbReference type="Proteomes" id="UP001166191"/>
    </source>
</evidence>